<dbReference type="GO" id="GO:0016020">
    <property type="term" value="C:membrane"/>
    <property type="evidence" value="ECO:0007669"/>
    <property type="project" value="InterPro"/>
</dbReference>
<dbReference type="GO" id="GO:0006886">
    <property type="term" value="P:intracellular protein transport"/>
    <property type="evidence" value="ECO:0007669"/>
    <property type="project" value="InterPro"/>
</dbReference>
<dbReference type="Pfam" id="PF20671">
    <property type="entry name" value="COG3_C"/>
    <property type="match status" value="1"/>
</dbReference>
<evidence type="ECO:0000313" key="3">
    <source>
        <dbReference type="EMBL" id="CAJ1913767.1"/>
    </source>
</evidence>
<proteinExistence type="predicted"/>
<name>A0AAD2CB44_9STRA</name>
<dbReference type="InterPro" id="IPR007265">
    <property type="entry name" value="COG_su3"/>
</dbReference>
<feature type="region of interest" description="Disordered" evidence="1">
    <location>
        <begin position="387"/>
        <end position="406"/>
    </location>
</feature>
<comment type="caution">
    <text evidence="3">The sequence shown here is derived from an EMBL/GenBank/DDBJ whole genome shotgun (WGS) entry which is preliminary data.</text>
</comment>
<protein>
    <recommendedName>
        <fullName evidence="2">Conserved oligomeric Golgi complex subunit 3 C-terminal domain-containing protein</fullName>
    </recommendedName>
</protein>
<accession>A0AAD2CB44</accession>
<feature type="region of interest" description="Disordered" evidence="1">
    <location>
        <begin position="1"/>
        <end position="27"/>
    </location>
</feature>
<organism evidence="3 4">
    <name type="scientific">Cylindrotheca closterium</name>
    <dbReference type="NCBI Taxonomy" id="2856"/>
    <lineage>
        <taxon>Eukaryota</taxon>
        <taxon>Sar</taxon>
        <taxon>Stramenopiles</taxon>
        <taxon>Ochrophyta</taxon>
        <taxon>Bacillariophyta</taxon>
        <taxon>Bacillariophyceae</taxon>
        <taxon>Bacillariophycidae</taxon>
        <taxon>Bacillariales</taxon>
        <taxon>Bacillariaceae</taxon>
        <taxon>Cylindrotheca</taxon>
    </lineage>
</organism>
<evidence type="ECO:0000313" key="4">
    <source>
        <dbReference type="Proteomes" id="UP001295423"/>
    </source>
</evidence>
<dbReference type="EMBL" id="CAKOGP040000001">
    <property type="protein sequence ID" value="CAJ1913767.1"/>
    <property type="molecule type" value="Genomic_DNA"/>
</dbReference>
<dbReference type="GO" id="GO:0007030">
    <property type="term" value="P:Golgi organization"/>
    <property type="evidence" value="ECO:0007669"/>
    <property type="project" value="TreeGrafter"/>
</dbReference>
<feature type="domain" description="Conserved oligomeric Golgi complex subunit 3 C-terminal" evidence="2">
    <location>
        <begin position="288"/>
        <end position="632"/>
    </location>
</feature>
<keyword evidence="4" id="KW-1185">Reference proteome</keyword>
<dbReference type="GO" id="GO:0017119">
    <property type="term" value="C:Golgi transport complex"/>
    <property type="evidence" value="ECO:0007669"/>
    <property type="project" value="TreeGrafter"/>
</dbReference>
<dbReference type="GO" id="GO:0005801">
    <property type="term" value="C:cis-Golgi network"/>
    <property type="evidence" value="ECO:0007669"/>
    <property type="project" value="InterPro"/>
</dbReference>
<dbReference type="GO" id="GO:0006891">
    <property type="term" value="P:intra-Golgi vesicle-mediated transport"/>
    <property type="evidence" value="ECO:0007669"/>
    <property type="project" value="TreeGrafter"/>
</dbReference>
<evidence type="ECO:0000259" key="2">
    <source>
        <dbReference type="Pfam" id="PF20671"/>
    </source>
</evidence>
<evidence type="ECO:0000256" key="1">
    <source>
        <dbReference type="SAM" id="MobiDB-lite"/>
    </source>
</evidence>
<dbReference type="PANTHER" id="PTHR13302:SF8">
    <property type="entry name" value="CONSERVED OLIGOMERIC GOLGI COMPLEX SUBUNIT 3"/>
    <property type="match status" value="1"/>
</dbReference>
<dbReference type="Proteomes" id="UP001295423">
    <property type="component" value="Unassembled WGS sequence"/>
</dbReference>
<dbReference type="InterPro" id="IPR048685">
    <property type="entry name" value="COG3_C"/>
</dbReference>
<reference evidence="3" key="1">
    <citation type="submission" date="2023-08" db="EMBL/GenBank/DDBJ databases">
        <authorList>
            <person name="Audoor S."/>
            <person name="Bilcke G."/>
        </authorList>
    </citation>
    <scope>NUCLEOTIDE SEQUENCE</scope>
</reference>
<dbReference type="AlphaFoldDB" id="A0AAD2CB44"/>
<feature type="compositionally biased region" description="Low complexity" evidence="1">
    <location>
        <begin position="394"/>
        <end position="406"/>
    </location>
</feature>
<dbReference type="PANTHER" id="PTHR13302">
    <property type="entry name" value="CONSERVED OLIGOMERIC GOLGI COMPLEX COMPONENT 3"/>
    <property type="match status" value="1"/>
</dbReference>
<gene>
    <name evidence="3" type="ORF">CYCCA115_LOCUS667</name>
</gene>
<feature type="region of interest" description="Disordered" evidence="1">
    <location>
        <begin position="54"/>
        <end position="73"/>
    </location>
</feature>
<sequence>MATTPRKSSSTHVSYESYAPRSTAQVSRLSRIAALTAGPTAMAFYEESKTEDSSSSLLKAMSPPPPSASLTNNALVQDPSVKETMKRATHEADHLTSLLKHTTSLKLALRASINIAEDISNRHADLIRHSGELSAAADRLQGEQAVLVKHAEEIGMPLKHYDAVDSIGVLVGVLFKGKTVVRGLAKIKVDNDEFPTILDKIDDAANFFGRECGGKEVLEAELKKQKKSSNAQISGNIEYYRRSLALQEAALYLIREAVVDRISTTATQVASALNIPKVPIAADKLEASLIYTRYHGISSRSNRLLALVRKRLHHGDAYHELLQLCRTTYCSSRESLLRATIRNHMDKLKDQHGLVGMTRLAAVFLIRLCTVETALYLDFFGEKKSDTKEEEGSKTTGEGTAGGSKTLASQVVSDDGSYYDSEFQSYLSNLCSALHRTVRRGVVTVLDLDTLCQIVSVLREERSMASSSPTTVAAARAISSVIEDAQERLIFCATNALTREVIRFKATPADLDYPDKLKAKPEEEAKEGEPMEDAVQKQLQVYESWFPPMRSVLKILSKIFRVVEPRVFEDIALQSVQSCTKCLKDGAIYIQKRKGALDADLFLVKHLLTLREQLSPFDIDLRSVERQLDFSDAGRAVSRFLANRNRRLFSMTTENALVTLLREGVSINEESVDSKRDLEEALRQACNDFIEHTCISMASDVLGIVGQQLELSNEALVDAKFFEANKIKAALTKTSELVDAKGGEMTTQMKLYLDNPATQSILLKPIARKITKSLDGMRKGVDIAMDGTNGWDSEIRAEIITLIGEVEEKVKACVKAIPNRG</sequence>